<evidence type="ECO:0000313" key="2">
    <source>
        <dbReference type="Proteomes" id="UP000001625"/>
    </source>
</evidence>
<keyword evidence="2" id="KW-1185">Reference proteome</keyword>
<protein>
    <submittedName>
        <fullName evidence="1">Uncharacterized protein</fullName>
    </submittedName>
</protein>
<organism evidence="1 2">
    <name type="scientific">Sideroxydans lithotrophicus (strain ES-1)</name>
    <dbReference type="NCBI Taxonomy" id="580332"/>
    <lineage>
        <taxon>Bacteria</taxon>
        <taxon>Pseudomonadati</taxon>
        <taxon>Pseudomonadota</taxon>
        <taxon>Betaproteobacteria</taxon>
        <taxon>Nitrosomonadales</taxon>
        <taxon>Gallionellaceae</taxon>
        <taxon>Sideroxydans</taxon>
    </lineage>
</organism>
<dbReference type="HOGENOM" id="CLU_1785597_0_0_4"/>
<evidence type="ECO:0000313" key="1">
    <source>
        <dbReference type="EMBL" id="ADE12124.1"/>
    </source>
</evidence>
<proteinExistence type="predicted"/>
<dbReference type="STRING" id="580332.Slit_1895"/>
<dbReference type="RefSeq" id="WP_013030022.1">
    <property type="nucleotide sequence ID" value="NC_013959.1"/>
</dbReference>
<sequence>MYASFDSTATQPTPVTGWYDDMTPACKLVPAANLLQLTQAQWDNRLNTPYVQNGALVAAPAPTSAQISAQAWSAYQAGAKGALLATDTTVARISEAISLGATTATTADVVAFMQYRKDLRAILTQAQPKTIPTSLPTKPPYPANT</sequence>
<accession>D5CT38</accession>
<name>D5CT38_SIDLE</name>
<dbReference type="KEGG" id="slt:Slit_1895"/>
<gene>
    <name evidence="1" type="ordered locus">Slit_1895</name>
</gene>
<dbReference type="EMBL" id="CP001965">
    <property type="protein sequence ID" value="ADE12124.1"/>
    <property type="molecule type" value="Genomic_DNA"/>
</dbReference>
<dbReference type="AlphaFoldDB" id="D5CT38"/>
<dbReference type="OrthoDB" id="7224341at2"/>
<reference evidence="1 2" key="1">
    <citation type="submission" date="2010-03" db="EMBL/GenBank/DDBJ databases">
        <title>Complete sequence of Sideroxydans lithotrophicus ES-1.</title>
        <authorList>
            <consortium name="US DOE Joint Genome Institute"/>
            <person name="Lucas S."/>
            <person name="Copeland A."/>
            <person name="Lapidus A."/>
            <person name="Cheng J.-F."/>
            <person name="Bruce D."/>
            <person name="Goodwin L."/>
            <person name="Pitluck S."/>
            <person name="Munk A.C."/>
            <person name="Detter J.C."/>
            <person name="Han C."/>
            <person name="Tapia R."/>
            <person name="Larimer F."/>
            <person name="Land M."/>
            <person name="Hauser L."/>
            <person name="Kyrpides N."/>
            <person name="Ivanova N."/>
            <person name="Emerson D."/>
            <person name="Woyke T."/>
        </authorList>
    </citation>
    <scope>NUCLEOTIDE SEQUENCE [LARGE SCALE GENOMIC DNA]</scope>
    <source>
        <strain evidence="1 2">ES-1</strain>
    </source>
</reference>
<dbReference type="Proteomes" id="UP000001625">
    <property type="component" value="Chromosome"/>
</dbReference>